<comment type="caution">
    <text evidence="3">The sequence shown here is derived from an EMBL/GenBank/DDBJ whole genome shotgun (WGS) entry which is preliminary data.</text>
</comment>
<dbReference type="Pfam" id="PF00497">
    <property type="entry name" value="SBP_bac_3"/>
    <property type="match status" value="1"/>
</dbReference>
<dbReference type="SMART" id="SM00062">
    <property type="entry name" value="PBPb"/>
    <property type="match status" value="1"/>
</dbReference>
<feature type="domain" description="Solute-binding protein family 3/N-terminal" evidence="2">
    <location>
        <begin position="45"/>
        <end position="285"/>
    </location>
</feature>
<evidence type="ECO:0000313" key="6">
    <source>
        <dbReference type="Proteomes" id="UP000070678"/>
    </source>
</evidence>
<dbReference type="RefSeq" id="WP_061416045.1">
    <property type="nucleotide sequence ID" value="NZ_KQ969337.1"/>
</dbReference>
<dbReference type="PANTHER" id="PTHR35936:SF19">
    <property type="entry name" value="AMINO-ACID-BINDING PROTEIN YXEM-RELATED"/>
    <property type="match status" value="1"/>
</dbReference>
<evidence type="ECO:0000313" key="4">
    <source>
        <dbReference type="EMBL" id="KXT82199.1"/>
    </source>
</evidence>
<dbReference type="PANTHER" id="PTHR35936">
    <property type="entry name" value="MEMBRANE-BOUND LYTIC MUREIN TRANSGLYCOSYLASE F"/>
    <property type="match status" value="1"/>
</dbReference>
<dbReference type="Gene3D" id="3.40.190.10">
    <property type="entry name" value="Periplasmic binding protein-like II"/>
    <property type="match status" value="2"/>
</dbReference>
<proteinExistence type="predicted"/>
<reference evidence="5 6" key="1">
    <citation type="submission" date="2016-01" db="EMBL/GenBank/DDBJ databases">
        <title>Highly variable Streptococcus oralis are common among viridans streptococci isolated from primates.</title>
        <authorList>
            <person name="Denapaite D."/>
            <person name="Rieger M."/>
            <person name="Koendgen S."/>
            <person name="Brueckner R."/>
            <person name="Ochigava I."/>
            <person name="Kappeler P."/>
            <person name="Maetz-Rensing K."/>
            <person name="Leendertz F."/>
            <person name="Hakenbeck R."/>
        </authorList>
    </citation>
    <scope>NUCLEOTIDE SEQUENCE [LARGE SCALE GENOMIC DNA]</scope>
    <source>
        <strain evidence="4 5">DD14</strain>
        <strain evidence="3 6">DD15</strain>
    </source>
</reference>
<dbReference type="OrthoDB" id="8613538at2"/>
<evidence type="ECO:0000313" key="3">
    <source>
        <dbReference type="EMBL" id="KXT80373.1"/>
    </source>
</evidence>
<dbReference type="PATRIC" id="fig|1303.77.peg.1026"/>
<dbReference type="EMBL" id="LQNX01000066">
    <property type="protein sequence ID" value="KXT80373.1"/>
    <property type="molecule type" value="Genomic_DNA"/>
</dbReference>
<name>A0A139NWX7_STROR</name>
<dbReference type="SUPFAM" id="SSF53850">
    <property type="entry name" value="Periplasmic binding protein-like II"/>
    <property type="match status" value="1"/>
</dbReference>
<dbReference type="EMBL" id="LQRI01000143">
    <property type="protein sequence ID" value="KXT82199.1"/>
    <property type="molecule type" value="Genomic_DNA"/>
</dbReference>
<organism evidence="3 6">
    <name type="scientific">Streptococcus oralis</name>
    <dbReference type="NCBI Taxonomy" id="1303"/>
    <lineage>
        <taxon>Bacteria</taxon>
        <taxon>Bacillati</taxon>
        <taxon>Bacillota</taxon>
        <taxon>Bacilli</taxon>
        <taxon>Lactobacillales</taxon>
        <taxon>Streptococcaceae</taxon>
        <taxon>Streptococcus</taxon>
    </lineage>
</organism>
<accession>A0A139NWX7</accession>
<dbReference type="AlphaFoldDB" id="A0A139NWX7"/>
<protein>
    <recommendedName>
        <fullName evidence="2">Solute-binding protein family 3/N-terminal domain-containing protein</fullName>
    </recommendedName>
</protein>
<evidence type="ECO:0000313" key="5">
    <source>
        <dbReference type="Proteomes" id="UP000070497"/>
    </source>
</evidence>
<dbReference type="Proteomes" id="UP000070497">
    <property type="component" value="Unassembled WGS sequence"/>
</dbReference>
<gene>
    <name evidence="4" type="ORF">SORDD14_00903</name>
    <name evidence="3" type="ORF">SORDD15_01465</name>
</gene>
<keyword evidence="1" id="KW-0732">Signal</keyword>
<dbReference type="InterPro" id="IPR001638">
    <property type="entry name" value="Solute-binding_3/MltF_N"/>
</dbReference>
<evidence type="ECO:0000256" key="1">
    <source>
        <dbReference type="ARBA" id="ARBA00022729"/>
    </source>
</evidence>
<dbReference type="Proteomes" id="UP000070678">
    <property type="component" value="Unassembled WGS sequence"/>
</dbReference>
<evidence type="ECO:0000259" key="2">
    <source>
        <dbReference type="SMART" id="SM00062"/>
    </source>
</evidence>
<sequence>MSKKTWIIGGAALVAVVGGTILVRSLSGAKAESNSNTAASTAVTTLKVAHTQNYVPYDFVNEKGESDGYEVAVLKAVDEKLANYQFEYTGTSDDDLLIGLESGKYDIGTKGAWYTDERAKKFVIPSEPVGASIIGFTVRKEDEQKYKTIDDFAKNKGKLVPISPQNAQWNVITSYNDKHKDAPIELTAAESFKVADAYAWVLEGRYDAFFDIKLSFEKAVTAEDGSYHQYADKLSWFPYKGIPTYPLIHRDEKGEKFAKEYEKAIKELKEDGTLAKLSQQYFKEDVFSYVDKD</sequence>